<dbReference type="Gene3D" id="3.30.70.940">
    <property type="entry name" value="NusG, N-terminal domain"/>
    <property type="match status" value="1"/>
</dbReference>
<evidence type="ECO:0000259" key="2">
    <source>
        <dbReference type="SMART" id="SM00739"/>
    </source>
</evidence>
<keyword evidence="1" id="KW-1133">Transmembrane helix</keyword>
<dbReference type="Pfam" id="PF00467">
    <property type="entry name" value="KOW"/>
    <property type="match status" value="1"/>
</dbReference>
<gene>
    <name evidence="3" type="ORF">PRLR5076_10590</name>
</gene>
<dbReference type="GeneID" id="72467990"/>
<proteinExistence type="predicted"/>
<dbReference type="GO" id="GO:0006354">
    <property type="term" value="P:DNA-templated transcription elongation"/>
    <property type="evidence" value="ECO:0007669"/>
    <property type="project" value="InterPro"/>
</dbReference>
<dbReference type="NCBIfam" id="NF033644">
    <property type="entry name" value="antiterm_UpxY"/>
    <property type="match status" value="1"/>
</dbReference>
<dbReference type="SUPFAM" id="SSF82679">
    <property type="entry name" value="N-utilization substance G protein NusG, N-terminal domain"/>
    <property type="match status" value="1"/>
</dbReference>
<evidence type="ECO:0000313" key="3">
    <source>
        <dbReference type="EMBL" id="GJG58208.1"/>
    </source>
</evidence>
<dbReference type="InterPro" id="IPR036735">
    <property type="entry name" value="NGN_dom_sf"/>
</dbReference>
<keyword evidence="4" id="KW-1185">Reference proteome</keyword>
<dbReference type="InterPro" id="IPR005824">
    <property type="entry name" value="KOW"/>
</dbReference>
<name>A0A9R1C8Z7_9BACT</name>
<evidence type="ECO:0000313" key="4">
    <source>
        <dbReference type="Proteomes" id="UP000825483"/>
    </source>
</evidence>
<sequence length="184" mass="20832">MLDAKTEYWFPMRVTYGRQNLVKDFLDTLAIRTFLPTVERTWREGSRIRHGRVPAISNLLFVRSAKVTLDNLKHTRIEAEPLRYMTRPITAAPDSLREIITVPDKQMDNFIRISEAPDDQRTFLSAADLQGHPGDTVVVTSGPFAGIEGIIKRINGNRRVVVEIAGVAGVCINFVPSRFIIRKD</sequence>
<keyword evidence="1" id="KW-0472">Membrane</keyword>
<dbReference type="SUPFAM" id="SSF50104">
    <property type="entry name" value="Translation proteins SH3-like domain"/>
    <property type="match status" value="1"/>
</dbReference>
<comment type="caution">
    <text evidence="3">The sequence shown here is derived from an EMBL/GenBank/DDBJ whole genome shotgun (WGS) entry which is preliminary data.</text>
</comment>
<dbReference type="RefSeq" id="WP_223927332.1">
    <property type="nucleotide sequence ID" value="NZ_BPTU01000003.1"/>
</dbReference>
<feature type="domain" description="KOW" evidence="2">
    <location>
        <begin position="130"/>
        <end position="157"/>
    </location>
</feature>
<dbReference type="AlphaFoldDB" id="A0A9R1C8Z7"/>
<feature type="transmembrane region" description="Helical" evidence="1">
    <location>
        <begin position="160"/>
        <end position="181"/>
    </location>
</feature>
<dbReference type="CDD" id="cd06091">
    <property type="entry name" value="KOW_NusG"/>
    <property type="match status" value="1"/>
</dbReference>
<dbReference type="EMBL" id="BPUB01000001">
    <property type="protein sequence ID" value="GJG58208.1"/>
    <property type="molecule type" value="Genomic_DNA"/>
</dbReference>
<dbReference type="Proteomes" id="UP000825483">
    <property type="component" value="Unassembled WGS sequence"/>
</dbReference>
<reference evidence="3" key="1">
    <citation type="journal article" date="2022" name="Int. J. Syst. Evol. Microbiol.">
        <title>Prevotella lacticifex sp. nov., isolated from the rumen of cows.</title>
        <authorList>
            <person name="Shinkai T."/>
            <person name="Ikeyama N."/>
            <person name="Kumagai M."/>
            <person name="Ohmori H."/>
            <person name="Sakamoto M."/>
            <person name="Ohkuma M."/>
            <person name="Mitsumori M."/>
        </authorList>
    </citation>
    <scope>NUCLEOTIDE SEQUENCE</scope>
    <source>
        <strain evidence="3">R5076</strain>
    </source>
</reference>
<accession>A0A9R1C8Z7</accession>
<dbReference type="InterPro" id="IPR008991">
    <property type="entry name" value="Translation_prot_SH3-like_sf"/>
</dbReference>
<protein>
    <submittedName>
        <fullName evidence="3">Transcriptional regulator</fullName>
    </submittedName>
</protein>
<organism evidence="3 4">
    <name type="scientific">Prevotella lacticifex</name>
    <dbReference type="NCBI Taxonomy" id="2854755"/>
    <lineage>
        <taxon>Bacteria</taxon>
        <taxon>Pseudomonadati</taxon>
        <taxon>Bacteroidota</taxon>
        <taxon>Bacteroidia</taxon>
        <taxon>Bacteroidales</taxon>
        <taxon>Prevotellaceae</taxon>
        <taxon>Prevotella</taxon>
    </lineage>
</organism>
<evidence type="ECO:0000256" key="1">
    <source>
        <dbReference type="SAM" id="Phobius"/>
    </source>
</evidence>
<dbReference type="SMART" id="SM00739">
    <property type="entry name" value="KOW"/>
    <property type="match status" value="1"/>
</dbReference>
<keyword evidence="1" id="KW-0812">Transmembrane</keyword>